<dbReference type="InterPro" id="IPR004143">
    <property type="entry name" value="BPL_LPL_catalytic"/>
</dbReference>
<accession>A0A1H1BSV5</accession>
<dbReference type="Gene3D" id="2.30.30.100">
    <property type="match status" value="1"/>
</dbReference>
<dbReference type="Proteomes" id="UP000199444">
    <property type="component" value="Unassembled WGS sequence"/>
</dbReference>
<proteinExistence type="inferred from homology"/>
<feature type="binding site" evidence="4">
    <location>
        <position position="117"/>
    </location>
    <ligand>
        <name>biotin</name>
        <dbReference type="ChEBI" id="CHEBI:57586"/>
    </ligand>
</feature>
<dbReference type="PANTHER" id="PTHR12835">
    <property type="entry name" value="BIOTIN PROTEIN LIGASE"/>
    <property type="match status" value="1"/>
</dbReference>
<dbReference type="Gene3D" id="3.30.930.10">
    <property type="entry name" value="Bira Bifunctional Protein, Domain 2"/>
    <property type="match status" value="1"/>
</dbReference>
<feature type="binding site" evidence="4">
    <location>
        <position position="188"/>
    </location>
    <ligand>
        <name>biotin</name>
        <dbReference type="ChEBI" id="CHEBI:57586"/>
    </ligand>
</feature>
<dbReference type="Pfam" id="PF03099">
    <property type="entry name" value="BPL_LplA_LipB"/>
    <property type="match status" value="1"/>
</dbReference>
<evidence type="ECO:0000313" key="7">
    <source>
        <dbReference type="Proteomes" id="UP000199444"/>
    </source>
</evidence>
<dbReference type="HAMAP" id="MF_00978">
    <property type="entry name" value="Bifunct_BirA"/>
    <property type="match status" value="1"/>
</dbReference>
<dbReference type="PROSITE" id="PS51733">
    <property type="entry name" value="BPL_LPL_CATALYTIC"/>
    <property type="match status" value="1"/>
</dbReference>
<keyword evidence="7" id="KW-1185">Reference proteome</keyword>
<evidence type="ECO:0000256" key="3">
    <source>
        <dbReference type="ARBA" id="ARBA00023267"/>
    </source>
</evidence>
<keyword evidence="4" id="KW-0678">Repressor</keyword>
<dbReference type="GO" id="GO:0009249">
    <property type="term" value="P:protein lipoylation"/>
    <property type="evidence" value="ECO:0007669"/>
    <property type="project" value="UniProtKB-ARBA"/>
</dbReference>
<dbReference type="Gene3D" id="1.10.10.10">
    <property type="entry name" value="Winged helix-like DNA-binding domain superfamily/Winged helix DNA-binding domain"/>
    <property type="match status" value="1"/>
</dbReference>
<gene>
    <name evidence="4" type="primary">birA</name>
    <name evidence="6" type="ORF">SAMN05216231_1894</name>
</gene>
<dbReference type="CDD" id="cd16442">
    <property type="entry name" value="BPL"/>
    <property type="match status" value="1"/>
</dbReference>
<dbReference type="InterPro" id="IPR030855">
    <property type="entry name" value="Bifunct_BirA"/>
</dbReference>
<evidence type="ECO:0000256" key="1">
    <source>
        <dbReference type="ARBA" id="ARBA00022598"/>
    </source>
</evidence>
<dbReference type="EC" id="6.3.4.15" evidence="4"/>
<dbReference type="InterPro" id="IPR003142">
    <property type="entry name" value="BPL_C"/>
</dbReference>
<dbReference type="Pfam" id="PF08279">
    <property type="entry name" value="HTH_11"/>
    <property type="match status" value="1"/>
</dbReference>
<comment type="caution">
    <text evidence="4">Lacks conserved residue(s) required for the propagation of feature annotation.</text>
</comment>
<dbReference type="GO" id="GO:0004077">
    <property type="term" value="F:biotin--[biotin carboxyl-carrier protein] ligase activity"/>
    <property type="evidence" value="ECO:0007669"/>
    <property type="project" value="UniProtKB-UniRule"/>
</dbReference>
<dbReference type="InterPro" id="IPR036390">
    <property type="entry name" value="WH_DNA-bd_sf"/>
</dbReference>
<organism evidence="6 7">
    <name type="scientific">Virgibacillus salinus</name>
    <dbReference type="NCBI Taxonomy" id="553311"/>
    <lineage>
        <taxon>Bacteria</taxon>
        <taxon>Bacillati</taxon>
        <taxon>Bacillota</taxon>
        <taxon>Bacilli</taxon>
        <taxon>Bacillales</taxon>
        <taxon>Bacillaceae</taxon>
        <taxon>Virgibacillus</taxon>
    </lineage>
</organism>
<dbReference type="GO" id="GO:0003677">
    <property type="term" value="F:DNA binding"/>
    <property type="evidence" value="ECO:0007669"/>
    <property type="project" value="UniProtKB-UniRule"/>
</dbReference>
<dbReference type="InterPro" id="IPR013196">
    <property type="entry name" value="HTH_11"/>
</dbReference>
<dbReference type="InterPro" id="IPR045864">
    <property type="entry name" value="aa-tRNA-synth_II/BPL/LPL"/>
</dbReference>
<dbReference type="InterPro" id="IPR036388">
    <property type="entry name" value="WH-like_DNA-bd_sf"/>
</dbReference>
<reference evidence="6 7" key="1">
    <citation type="submission" date="2016-10" db="EMBL/GenBank/DDBJ databases">
        <authorList>
            <person name="de Groot N.N."/>
        </authorList>
    </citation>
    <scope>NUCLEOTIDE SEQUENCE [LARGE SCALE GENOMIC DNA]</scope>
    <source>
        <strain evidence="6 7">CGMCC 1.10449</strain>
    </source>
</reference>
<feature type="DNA-binding region" description="H-T-H motif" evidence="4">
    <location>
        <begin position="22"/>
        <end position="41"/>
    </location>
</feature>
<feature type="domain" description="BPL/LPL catalytic" evidence="5">
    <location>
        <begin position="70"/>
        <end position="261"/>
    </location>
</feature>
<comment type="function">
    <text evidence="4">Acts both as a biotin--[acetyl-CoA-carboxylase] ligase and a repressor.</text>
</comment>
<comment type="similarity">
    <text evidence="4">Belongs to the biotin--protein ligase family.</text>
</comment>
<keyword evidence="4" id="KW-0805">Transcription regulation</keyword>
<protein>
    <recommendedName>
        <fullName evidence="4">Bifunctional ligase/repressor BirA</fullName>
    </recommendedName>
    <alternativeName>
        <fullName evidence="4">Biotin--[acetyl-CoA-carboxylase] ligase</fullName>
        <ecNumber evidence="4">6.3.4.15</ecNumber>
    </alternativeName>
    <alternativeName>
        <fullName evidence="4">Biotin--protein ligase</fullName>
    </alternativeName>
    <alternativeName>
        <fullName evidence="4">Biotin-[acetyl-CoA carboxylase] synthetase</fullName>
    </alternativeName>
</protein>
<dbReference type="PANTHER" id="PTHR12835:SF5">
    <property type="entry name" value="BIOTIN--PROTEIN LIGASE"/>
    <property type="match status" value="1"/>
</dbReference>
<dbReference type="GO" id="GO:0005524">
    <property type="term" value="F:ATP binding"/>
    <property type="evidence" value="ECO:0007669"/>
    <property type="project" value="UniProtKB-UniRule"/>
</dbReference>
<keyword evidence="4" id="KW-0067">ATP-binding</keyword>
<dbReference type="RefSeq" id="WP_092492729.1">
    <property type="nucleotide sequence ID" value="NZ_FNKD01000002.1"/>
</dbReference>
<keyword evidence="2 4" id="KW-0238">DNA-binding</keyword>
<dbReference type="InterPro" id="IPR004408">
    <property type="entry name" value="Biotin_CoA_COase_ligase"/>
</dbReference>
<name>A0A1H1BSV5_9BACI</name>
<sequence length="334" mass="38405">MESTRNRLIELLETSDKQFVSGQLLSEKLKISRSAIWKHMKELEKDGYHVEGVSRKGYRIVKFPDKVSENTIQWGLRTDWLGKKIIHKTSTTTTQQIAHQVAQDNAEHGTIIIADEQTKGKGRMNRQWQSTKGKGIWMSIILRPDFLPVMAPQLTLLSATVLADVLAEHTALTPKIKWPNDILINDKKTAGILTEMQAEQDQIQYVVIGIGINVNQITEDFDKDIQDKATSLQIQTGNQWNIKDFIQHVLQSFENSYDSFMQNGFPDVKYKWESYGYRIGEYIKIKTLHKEWKAKFLGIAEDGALLTKTDNDEIKKIYSGEIEWFMRGEDNNAQ</sequence>
<keyword evidence="4" id="KW-0547">Nucleotide-binding</keyword>
<dbReference type="CDD" id="cd00090">
    <property type="entry name" value="HTH_ARSR"/>
    <property type="match status" value="1"/>
</dbReference>
<evidence type="ECO:0000256" key="2">
    <source>
        <dbReference type="ARBA" id="ARBA00023125"/>
    </source>
</evidence>
<dbReference type="NCBIfam" id="TIGR00121">
    <property type="entry name" value="birA_ligase"/>
    <property type="match status" value="1"/>
</dbReference>
<keyword evidence="4" id="KW-0804">Transcription</keyword>
<dbReference type="GO" id="GO:0016740">
    <property type="term" value="F:transferase activity"/>
    <property type="evidence" value="ECO:0007669"/>
    <property type="project" value="UniProtKB-ARBA"/>
</dbReference>
<evidence type="ECO:0000259" key="5">
    <source>
        <dbReference type="PROSITE" id="PS51733"/>
    </source>
</evidence>
<evidence type="ECO:0000313" key="6">
    <source>
        <dbReference type="EMBL" id="SDQ54997.1"/>
    </source>
</evidence>
<dbReference type="GO" id="GO:0005737">
    <property type="term" value="C:cytoplasm"/>
    <property type="evidence" value="ECO:0007669"/>
    <property type="project" value="TreeGrafter"/>
</dbReference>
<dbReference type="Pfam" id="PF02237">
    <property type="entry name" value="BPL_C"/>
    <property type="match status" value="1"/>
</dbReference>
<keyword evidence="1 4" id="KW-0436">Ligase</keyword>
<evidence type="ECO:0000256" key="4">
    <source>
        <dbReference type="HAMAP-Rule" id="MF_00978"/>
    </source>
</evidence>
<dbReference type="EMBL" id="FNKD01000002">
    <property type="protein sequence ID" value="SDQ54997.1"/>
    <property type="molecule type" value="Genomic_DNA"/>
</dbReference>
<dbReference type="InterPro" id="IPR011991">
    <property type="entry name" value="ArsR-like_HTH"/>
</dbReference>
<dbReference type="GO" id="GO:0006355">
    <property type="term" value="P:regulation of DNA-templated transcription"/>
    <property type="evidence" value="ECO:0007669"/>
    <property type="project" value="UniProtKB-UniRule"/>
</dbReference>
<keyword evidence="3 4" id="KW-0092">Biotin</keyword>
<comment type="catalytic activity">
    <reaction evidence="4">
        <text>biotin + L-lysyl-[protein] + ATP = N(6)-biotinyl-L-lysyl-[protein] + AMP + diphosphate + H(+)</text>
        <dbReference type="Rhea" id="RHEA:11756"/>
        <dbReference type="Rhea" id="RHEA-COMP:9752"/>
        <dbReference type="Rhea" id="RHEA-COMP:10505"/>
        <dbReference type="ChEBI" id="CHEBI:15378"/>
        <dbReference type="ChEBI" id="CHEBI:29969"/>
        <dbReference type="ChEBI" id="CHEBI:30616"/>
        <dbReference type="ChEBI" id="CHEBI:33019"/>
        <dbReference type="ChEBI" id="CHEBI:57586"/>
        <dbReference type="ChEBI" id="CHEBI:83144"/>
        <dbReference type="ChEBI" id="CHEBI:456215"/>
        <dbReference type="EC" id="6.3.4.15"/>
    </reaction>
</comment>
<dbReference type="SUPFAM" id="SSF46785">
    <property type="entry name" value="Winged helix' DNA-binding domain"/>
    <property type="match status" value="1"/>
</dbReference>
<dbReference type="STRING" id="553311.SAMN05216231_1894"/>
<dbReference type="SUPFAM" id="SSF55681">
    <property type="entry name" value="Class II aaRS and biotin synthetases"/>
    <property type="match status" value="1"/>
</dbReference>
<dbReference type="AlphaFoldDB" id="A0A1H1BSV5"/>